<dbReference type="GO" id="GO:0015979">
    <property type="term" value="P:photosynthesis"/>
    <property type="evidence" value="ECO:0007669"/>
    <property type="project" value="InterPro"/>
</dbReference>
<dbReference type="Gene3D" id="1.20.1130.10">
    <property type="entry name" value="Photosystem I PsaA/PsaB"/>
    <property type="match status" value="1"/>
</dbReference>
<dbReference type="Proteomes" id="UP000289738">
    <property type="component" value="Chromosome A07"/>
</dbReference>
<dbReference type="EMBL" id="SDMP01000007">
    <property type="protein sequence ID" value="RYR46404.1"/>
    <property type="molecule type" value="Genomic_DNA"/>
</dbReference>
<dbReference type="PANTHER" id="PTHR30128">
    <property type="entry name" value="OUTER MEMBRANE PROTEIN, OMPA-RELATED"/>
    <property type="match status" value="1"/>
</dbReference>
<evidence type="ECO:0000313" key="2">
    <source>
        <dbReference type="Proteomes" id="UP000289738"/>
    </source>
</evidence>
<dbReference type="AlphaFoldDB" id="A0A445C642"/>
<dbReference type="InterPro" id="IPR036408">
    <property type="entry name" value="PSI_PsaA/B_sf"/>
</dbReference>
<sequence>MLKEYPELRSQNLRTKIYKETIQLITTHNEDRIHAILHFSTNILSFVILSGYSSLGNQELLILNSWVREFLYNLSDTIKAFYILLWAFSLMFLFSGRGYWQELIESIVWAHNKLKVAPATQPRALSIDKPQFDGLSCIEFRGFYHLFPTFTQ</sequence>
<proteinExistence type="predicted"/>
<dbReference type="GO" id="GO:0015297">
    <property type="term" value="F:antiporter activity"/>
    <property type="evidence" value="ECO:0007669"/>
    <property type="project" value="UniProtKB-KW"/>
</dbReference>
<dbReference type="STRING" id="3818.A0A445C642"/>
<dbReference type="GO" id="GO:0009535">
    <property type="term" value="C:chloroplast thylakoid membrane"/>
    <property type="evidence" value="ECO:0007669"/>
    <property type="project" value="TreeGrafter"/>
</dbReference>
<name>A0A445C642_ARAHY</name>
<reference evidence="1 2" key="1">
    <citation type="submission" date="2019-01" db="EMBL/GenBank/DDBJ databases">
        <title>Sequencing of cultivated peanut Arachis hypogaea provides insights into genome evolution and oil improvement.</title>
        <authorList>
            <person name="Chen X."/>
        </authorList>
    </citation>
    <scope>NUCLEOTIDE SEQUENCE [LARGE SCALE GENOMIC DNA]</scope>
    <source>
        <strain evidence="2">cv. Fuhuasheng</strain>
        <tissue evidence="1">Leaves</tissue>
    </source>
</reference>
<dbReference type="GO" id="GO:0006813">
    <property type="term" value="P:potassium ion transport"/>
    <property type="evidence" value="ECO:0007669"/>
    <property type="project" value="UniProtKB-KW"/>
</dbReference>
<evidence type="ECO:0000313" key="1">
    <source>
        <dbReference type="EMBL" id="RYR46404.1"/>
    </source>
</evidence>
<dbReference type="SUPFAM" id="SSF81558">
    <property type="entry name" value="Photosystem I subunits PsaA/PsaB"/>
    <property type="match status" value="1"/>
</dbReference>
<comment type="caution">
    <text evidence="1">The sequence shown here is derived from an EMBL/GenBank/DDBJ whole genome shotgun (WGS) entry which is preliminary data.</text>
</comment>
<accession>A0A445C642</accession>
<dbReference type="Pfam" id="PF00223">
    <property type="entry name" value="PsaA_PsaB"/>
    <property type="match status" value="1"/>
</dbReference>
<dbReference type="GO" id="GO:1902600">
    <property type="term" value="P:proton transmembrane transport"/>
    <property type="evidence" value="ECO:0007669"/>
    <property type="project" value="UniProtKB-KW"/>
</dbReference>
<gene>
    <name evidence="1" type="ORF">Ahy_A07g032140</name>
</gene>
<dbReference type="InterPro" id="IPR001280">
    <property type="entry name" value="PSI_PsaA/B"/>
</dbReference>
<organism evidence="1 2">
    <name type="scientific">Arachis hypogaea</name>
    <name type="common">Peanut</name>
    <dbReference type="NCBI Taxonomy" id="3818"/>
    <lineage>
        <taxon>Eukaryota</taxon>
        <taxon>Viridiplantae</taxon>
        <taxon>Streptophyta</taxon>
        <taxon>Embryophyta</taxon>
        <taxon>Tracheophyta</taxon>
        <taxon>Spermatophyta</taxon>
        <taxon>Magnoliopsida</taxon>
        <taxon>eudicotyledons</taxon>
        <taxon>Gunneridae</taxon>
        <taxon>Pentapetalae</taxon>
        <taxon>rosids</taxon>
        <taxon>fabids</taxon>
        <taxon>Fabales</taxon>
        <taxon>Fabaceae</taxon>
        <taxon>Papilionoideae</taxon>
        <taxon>50 kb inversion clade</taxon>
        <taxon>dalbergioids sensu lato</taxon>
        <taxon>Dalbergieae</taxon>
        <taxon>Pterocarpus clade</taxon>
        <taxon>Arachis</taxon>
    </lineage>
</organism>
<keyword evidence="2" id="KW-1185">Reference proteome</keyword>
<protein>
    <submittedName>
        <fullName evidence="1">Uncharacterized protein</fullName>
    </submittedName>
</protein>
<dbReference type="PANTHER" id="PTHR30128:SF19">
    <property type="entry name" value="PHOTOSYSTEM I P700 CHLOROPHYLL A APOPROTEIN A1-RELATED"/>
    <property type="match status" value="1"/>
</dbReference>